<dbReference type="RefSeq" id="WP_124260420.1">
    <property type="nucleotide sequence ID" value="NZ_CP061008.1"/>
</dbReference>
<dbReference type="Proteomes" id="UP000285324">
    <property type="component" value="Unassembled WGS sequence"/>
</dbReference>
<accession>A0A424W3L5</accession>
<evidence type="ECO:0000256" key="1">
    <source>
        <dbReference type="SAM" id="MobiDB-lite"/>
    </source>
</evidence>
<feature type="region of interest" description="Disordered" evidence="1">
    <location>
        <begin position="37"/>
        <end position="64"/>
    </location>
</feature>
<comment type="caution">
    <text evidence="2">The sequence shown here is derived from an EMBL/GenBank/DDBJ whole genome shotgun (WGS) entry which is preliminary data.</text>
</comment>
<evidence type="ECO:0000313" key="2">
    <source>
        <dbReference type="EMBL" id="RPJ87876.1"/>
    </source>
</evidence>
<dbReference type="AlphaFoldDB" id="A0A424W3L5"/>
<protein>
    <submittedName>
        <fullName evidence="2">Uncharacterized protein</fullName>
    </submittedName>
</protein>
<name>A0A424W3L5_ALCXX</name>
<organism evidence="2 3">
    <name type="scientific">Alcaligenes xylosoxydans xylosoxydans</name>
    <name type="common">Achromobacter xylosoxidans</name>
    <dbReference type="NCBI Taxonomy" id="85698"/>
    <lineage>
        <taxon>Bacteria</taxon>
        <taxon>Pseudomonadati</taxon>
        <taxon>Pseudomonadota</taxon>
        <taxon>Betaproteobacteria</taxon>
        <taxon>Burkholderiales</taxon>
        <taxon>Alcaligenaceae</taxon>
        <taxon>Achromobacter</taxon>
    </lineage>
</organism>
<gene>
    <name evidence="2" type="ORF">DY367_30715</name>
</gene>
<evidence type="ECO:0000313" key="3">
    <source>
        <dbReference type="Proteomes" id="UP000285324"/>
    </source>
</evidence>
<dbReference type="EMBL" id="QVXO01000095">
    <property type="protein sequence ID" value="RPJ87876.1"/>
    <property type="molecule type" value="Genomic_DNA"/>
</dbReference>
<reference evidence="2 3" key="1">
    <citation type="submission" date="2018-08" db="EMBL/GenBank/DDBJ databases">
        <title>Achromobacter xylosoxidans Genome sequencing and assembly.</title>
        <authorList>
            <person name="Wang R."/>
            <person name="Rensing C."/>
            <person name="Li Y."/>
        </authorList>
    </citation>
    <scope>NUCLEOTIDE SEQUENCE [LARGE SCALE GENOMIC DNA]</scope>
    <source>
        <strain evidence="2 3">GD003A</strain>
    </source>
</reference>
<proteinExistence type="predicted"/>
<sequence>MRIFAGCVCDRVEPPDDGWAIQRLPNNAQLFRSRYIDDGNDTRQPTFTETPKKAAKATSLINER</sequence>